<dbReference type="EMBL" id="CP002432">
    <property type="protein sequence ID" value="ADU65735.1"/>
    <property type="molecule type" value="Genomic_DNA"/>
</dbReference>
<name>E6W3E2_DESIS</name>
<keyword evidence="2" id="KW-1185">Reference proteome</keyword>
<sequence length="215" mass="25552">MDLESVKNLTQIIFWCGALILAYLTYRNARKTLLSPVNTEYQKRVFDSLTSISERLFSELKIGSDEHWIKQRPMKEVLDEICREWDRDRSSILEHGLELVVWPAAKDWCIFNSLADEVRYEIFLPERLRNKIICYLEYRAESAKFAHDYAVIKYIESINENRSYDQISIDNFIDIENYYIDGMGKMNLSFEQITQRNQEILCEITKYVRSFDPTA</sequence>
<dbReference type="STRING" id="653733.Selin_1000"/>
<evidence type="ECO:0000313" key="2">
    <source>
        <dbReference type="Proteomes" id="UP000002572"/>
    </source>
</evidence>
<evidence type="ECO:0000313" key="1">
    <source>
        <dbReference type="EMBL" id="ADU65735.1"/>
    </source>
</evidence>
<dbReference type="Proteomes" id="UP000002572">
    <property type="component" value="Chromosome"/>
</dbReference>
<dbReference type="InParanoid" id="E6W3E2"/>
<dbReference type="RefSeq" id="WP_013505618.1">
    <property type="nucleotide sequence ID" value="NC_014836.1"/>
</dbReference>
<accession>E6W3E2</accession>
<protein>
    <submittedName>
        <fullName evidence="1">Uncharacterized protein</fullName>
    </submittedName>
</protein>
<gene>
    <name evidence="1" type="ordered locus">Selin_1000</name>
</gene>
<proteinExistence type="predicted"/>
<dbReference type="HOGENOM" id="CLU_1281474_0_0_0"/>
<dbReference type="KEGG" id="din:Selin_1000"/>
<dbReference type="OrthoDB" id="9766445at2"/>
<dbReference type="AlphaFoldDB" id="E6W3E2"/>
<reference evidence="1 2" key="1">
    <citation type="submission" date="2010-12" db="EMBL/GenBank/DDBJ databases">
        <title>Complete sequence of Desulfurispirillum indicum S5.</title>
        <authorList>
            <consortium name="US DOE Joint Genome Institute"/>
            <person name="Lucas S."/>
            <person name="Copeland A."/>
            <person name="Lapidus A."/>
            <person name="Cheng J.-F."/>
            <person name="Goodwin L."/>
            <person name="Pitluck S."/>
            <person name="Chertkov O."/>
            <person name="Held B."/>
            <person name="Detter J.C."/>
            <person name="Han C."/>
            <person name="Tapia R."/>
            <person name="Land M."/>
            <person name="Hauser L."/>
            <person name="Kyrpides N."/>
            <person name="Ivanova N."/>
            <person name="Mikhailova N."/>
            <person name="Haggblom M."/>
            <person name="Rauschenbach I."/>
            <person name="Bini E."/>
            <person name="Woyke T."/>
        </authorList>
    </citation>
    <scope>NUCLEOTIDE SEQUENCE [LARGE SCALE GENOMIC DNA]</scope>
    <source>
        <strain evidence="2">ATCC BAA-1389 / DSM 22839 / S5</strain>
    </source>
</reference>
<organism evidence="1 2">
    <name type="scientific">Desulfurispirillum indicum (strain ATCC BAA-1389 / DSM 22839 / S5)</name>
    <dbReference type="NCBI Taxonomy" id="653733"/>
    <lineage>
        <taxon>Bacteria</taxon>
        <taxon>Pseudomonadati</taxon>
        <taxon>Chrysiogenota</taxon>
        <taxon>Chrysiogenia</taxon>
        <taxon>Chrysiogenales</taxon>
        <taxon>Chrysiogenaceae</taxon>
        <taxon>Desulfurispirillum</taxon>
    </lineage>
</organism>